<dbReference type="Pfam" id="PF21787">
    <property type="entry name" value="TNP-like_RNaseH_N"/>
    <property type="match status" value="1"/>
</dbReference>
<keyword evidence="1" id="KW-0479">Metal-binding</keyword>
<organism evidence="7 8">
    <name type="scientific">Daphnia magna</name>
    <dbReference type="NCBI Taxonomy" id="35525"/>
    <lineage>
        <taxon>Eukaryota</taxon>
        <taxon>Metazoa</taxon>
        <taxon>Ecdysozoa</taxon>
        <taxon>Arthropoda</taxon>
        <taxon>Crustacea</taxon>
        <taxon>Branchiopoda</taxon>
        <taxon>Diplostraca</taxon>
        <taxon>Cladocera</taxon>
        <taxon>Anomopoda</taxon>
        <taxon>Daphniidae</taxon>
        <taxon>Daphnia</taxon>
    </lineage>
</organism>
<name>A0A162RPV9_9CRUS</name>
<dbReference type="EMBL" id="LRGB01000134">
    <property type="protein sequence ID" value="KZS20690.1"/>
    <property type="molecule type" value="Genomic_DNA"/>
</dbReference>
<dbReference type="AlphaFoldDB" id="A0A162RPV9"/>
<evidence type="ECO:0000256" key="3">
    <source>
        <dbReference type="ARBA" id="ARBA00022833"/>
    </source>
</evidence>
<evidence type="ECO:0000259" key="6">
    <source>
        <dbReference type="PROSITE" id="PS50950"/>
    </source>
</evidence>
<comment type="caution">
    <text evidence="7">The sequence shown here is derived from an EMBL/GenBank/DDBJ whole genome shotgun (WGS) entry which is preliminary data.</text>
</comment>
<sequence>MLKRCFIENCYAGKDKENGPAIFFRIPKHRLEEWRGILPKMGLLDSSRLCRRHFDEEDINKGKFILGKFYPQQLWRLRDGATPKHLLGLKRQQNNSRPALEYLTQNGPEGKKKKQQSRCKKITSILVTPISSLVQNQFTTLPHTECTKSSQPITESLCTNALSDSGFSQVKTFDVLLMDSAPVPITTALPDPGSSQVTTFDDSLLDSALVPITTALPDPGSRQVMFEDDFPIDTSLGPDDLIEPLGDVSTICSPLLPDIDVPKGIDSQNFEEITLAVQLPSSDWNWVYHEKSKTAICIAIENLPDGNIGIAKSLQIQSTSKASVHVGGQNVTLPGCDGRYEGYGDINCYLRILSNIFAEKVNKLQTRSRSLVASIRDKNFENVMKDLPETARQIIRRFVKRNASKPGNNGFHCGMRDNKLLPLPGISTIRRLLSSADASFGFNDLALENLGKVFAKLKRHLRFGTLMWDEMSIRKDLKWDSKMLKWNRVINFVSDVKEAAEQGLTDHVLVLVFRPFRHKWIQPIGWFASKGAANQHALSEIIIKAIILLYRSGAIVKATVWDGHSSNKAALLKMGVSGKKCGKATEKMTKLLNDVFDVLNGRQIYDSITESNWNNHRDKMGKQKPGKKAIIEKMLSVIEMTENCNVDPLNRPQLPTFASQTTLEGWRLTIRFFGQIRALDTHPTATSFLHIIRMMSLYTPAKTVLRNANVENDDDFKVLTDFKECLLHKFRNNRKAAADLRAPMKDDLMEGLSSRYVNDLPPSKEDSISIFLIYDVCGYMLKTRSCLYDDCEECKPSVITTEDDLPEEFQTDEFTRSRTRGGLLFVTPPVFQMLSQVEKVVSEHFKSPNHIYLMDSFQDCIAKVSLINVLPLFGDNYRDNNIGMLILEYVKVRYFFESKRLNNLLLSKEKASVKASFKLGTTAHLKDTTYVKKNGAIKAIEASEEVVRTIKYRVNMNEVPTICDLHFAAYHTYYHIHMDKVKSKLCSDPLQMHQSEKTNDKCPKGTKTVSLNIGDSLRNQNVSLSIYPGQKVCVLCYSRLSSLMKNPKPIPSSSTTSLEDLETFLNDDDEVFVSPFHGLKRANNAAEILGLTAIKIETKESKSKRAIKIERKSDQIRTKVQEVFQETFLNKSIIPSSSSTVKYVESDFVDLLENLKERCSSLKEKKDYCSIISLLTLAPKTWTIPTTADFFSVSECLVRRARILKNEKGVMALPNKNKGRPLSEDELQIVSSFYESDEYSRMQPCMKDTVSVRQPGSSKKVKVQ</sequence>
<dbReference type="GO" id="GO:0008270">
    <property type="term" value="F:zinc ion binding"/>
    <property type="evidence" value="ECO:0007669"/>
    <property type="project" value="UniProtKB-KW"/>
</dbReference>
<accession>A0A162RPV9</accession>
<keyword evidence="3" id="KW-0862">Zinc</keyword>
<keyword evidence="8" id="KW-1185">Reference proteome</keyword>
<proteinExistence type="predicted"/>
<dbReference type="OrthoDB" id="8948150at2759"/>
<dbReference type="Proteomes" id="UP000076858">
    <property type="component" value="Unassembled WGS sequence"/>
</dbReference>
<evidence type="ECO:0000256" key="1">
    <source>
        <dbReference type="ARBA" id="ARBA00022723"/>
    </source>
</evidence>
<dbReference type="PANTHER" id="PTHR46601">
    <property type="entry name" value="ULP_PROTEASE DOMAIN-CONTAINING PROTEIN"/>
    <property type="match status" value="1"/>
</dbReference>
<evidence type="ECO:0000313" key="7">
    <source>
        <dbReference type="EMBL" id="KZS20690.1"/>
    </source>
</evidence>
<dbReference type="Pfam" id="PF05485">
    <property type="entry name" value="THAP"/>
    <property type="match status" value="1"/>
</dbReference>
<dbReference type="PROSITE" id="PS50950">
    <property type="entry name" value="ZF_THAP"/>
    <property type="match status" value="1"/>
</dbReference>
<evidence type="ECO:0000256" key="4">
    <source>
        <dbReference type="ARBA" id="ARBA00023125"/>
    </source>
</evidence>
<keyword evidence="2 5" id="KW-0863">Zinc-finger</keyword>
<gene>
    <name evidence="7" type="ORF">APZ42_012550</name>
</gene>
<evidence type="ECO:0000256" key="2">
    <source>
        <dbReference type="ARBA" id="ARBA00022771"/>
    </source>
</evidence>
<dbReference type="InterPro" id="IPR006612">
    <property type="entry name" value="THAP_Znf"/>
</dbReference>
<evidence type="ECO:0000256" key="5">
    <source>
        <dbReference type="PROSITE-ProRule" id="PRU00309"/>
    </source>
</evidence>
<dbReference type="GO" id="GO:0003677">
    <property type="term" value="F:DNA binding"/>
    <property type="evidence" value="ECO:0007669"/>
    <property type="project" value="UniProtKB-UniRule"/>
</dbReference>
<dbReference type="PANTHER" id="PTHR46601:SF1">
    <property type="entry name" value="ADF-H DOMAIN-CONTAINING PROTEIN"/>
    <property type="match status" value="1"/>
</dbReference>
<evidence type="ECO:0000313" key="8">
    <source>
        <dbReference type="Proteomes" id="UP000076858"/>
    </source>
</evidence>
<protein>
    <recommendedName>
        <fullName evidence="6">THAP-type domain-containing protein</fullName>
    </recommendedName>
</protein>
<reference evidence="7 8" key="1">
    <citation type="submission" date="2016-03" db="EMBL/GenBank/DDBJ databases">
        <title>EvidentialGene: Evidence-directed Construction of Genes on Genomes.</title>
        <authorList>
            <person name="Gilbert D.G."/>
            <person name="Choi J.-H."/>
            <person name="Mockaitis K."/>
            <person name="Colbourne J."/>
            <person name="Pfrender M."/>
        </authorList>
    </citation>
    <scope>NUCLEOTIDE SEQUENCE [LARGE SCALE GENOMIC DNA]</scope>
    <source>
        <strain evidence="7 8">Xinb3</strain>
        <tissue evidence="7">Complete organism</tissue>
    </source>
</reference>
<dbReference type="InterPro" id="IPR048365">
    <property type="entry name" value="TNP-like_RNaseH_N"/>
</dbReference>
<keyword evidence="4 5" id="KW-0238">DNA-binding</keyword>
<feature type="domain" description="THAP-type" evidence="6">
    <location>
        <begin position="1"/>
        <end position="86"/>
    </location>
</feature>